<evidence type="ECO:0000313" key="3">
    <source>
        <dbReference type="EMBL" id="EPS44592.1"/>
    </source>
</evidence>
<evidence type="ECO:0000256" key="1">
    <source>
        <dbReference type="SAM" id="MobiDB-lite"/>
    </source>
</evidence>
<dbReference type="Proteomes" id="UP000015100">
    <property type="component" value="Unassembled WGS sequence"/>
</dbReference>
<feature type="region of interest" description="Disordered" evidence="1">
    <location>
        <begin position="34"/>
        <end position="53"/>
    </location>
</feature>
<dbReference type="PANTHER" id="PTHR38795:SF1">
    <property type="entry name" value="DUF6604 DOMAIN-CONTAINING PROTEIN"/>
    <property type="match status" value="1"/>
</dbReference>
<dbReference type="HOGENOM" id="CLU_299953_0_0_1"/>
<accession>S8CA69</accession>
<name>S8CA69_DACHA</name>
<organism evidence="3 4">
    <name type="scientific">Dactylellina haptotyla (strain CBS 200.50)</name>
    <name type="common">Nematode-trapping fungus</name>
    <name type="synonym">Monacrosporium haptotylum</name>
    <dbReference type="NCBI Taxonomy" id="1284197"/>
    <lineage>
        <taxon>Eukaryota</taxon>
        <taxon>Fungi</taxon>
        <taxon>Dikarya</taxon>
        <taxon>Ascomycota</taxon>
        <taxon>Pezizomycotina</taxon>
        <taxon>Orbiliomycetes</taxon>
        <taxon>Orbiliales</taxon>
        <taxon>Orbiliaceae</taxon>
        <taxon>Dactylellina</taxon>
    </lineage>
</organism>
<dbReference type="EMBL" id="AQGS01000041">
    <property type="protein sequence ID" value="EPS44592.1"/>
    <property type="molecule type" value="Genomic_DNA"/>
</dbReference>
<reference evidence="4" key="2">
    <citation type="submission" date="2013-04" db="EMBL/GenBank/DDBJ databases">
        <title>Genomic mechanisms accounting for the adaptation to parasitism in nematode-trapping fungi.</title>
        <authorList>
            <person name="Ahren D.G."/>
        </authorList>
    </citation>
    <scope>NUCLEOTIDE SEQUENCE [LARGE SCALE GENOMIC DNA]</scope>
    <source>
        <strain evidence="4">CBS 200.50</strain>
    </source>
</reference>
<dbReference type="OrthoDB" id="5238236at2759"/>
<evidence type="ECO:0000259" key="2">
    <source>
        <dbReference type="Pfam" id="PF20253"/>
    </source>
</evidence>
<feature type="compositionally biased region" description="Basic residues" evidence="1">
    <location>
        <begin position="40"/>
        <end position="53"/>
    </location>
</feature>
<reference evidence="3 4" key="1">
    <citation type="journal article" date="2013" name="PLoS Genet.">
        <title>Genomic mechanisms accounting for the adaptation to parasitism in nematode-trapping fungi.</title>
        <authorList>
            <person name="Meerupati T."/>
            <person name="Andersson K.M."/>
            <person name="Friman E."/>
            <person name="Kumar D."/>
            <person name="Tunlid A."/>
            <person name="Ahren D."/>
        </authorList>
    </citation>
    <scope>NUCLEOTIDE SEQUENCE [LARGE SCALE GENOMIC DNA]</scope>
    <source>
        <strain evidence="3 4">CBS 200.50</strain>
    </source>
</reference>
<comment type="caution">
    <text evidence="3">The sequence shown here is derived from an EMBL/GenBank/DDBJ whole genome shotgun (WGS) entry which is preliminary data.</text>
</comment>
<dbReference type="InterPro" id="IPR046539">
    <property type="entry name" value="DUF6604"/>
</dbReference>
<dbReference type="Pfam" id="PF20253">
    <property type="entry name" value="DUF6604"/>
    <property type="match status" value="1"/>
</dbReference>
<gene>
    <name evidence="3" type="ORF">H072_1424</name>
</gene>
<dbReference type="AlphaFoldDB" id="S8CA69"/>
<feature type="region of interest" description="Disordered" evidence="1">
    <location>
        <begin position="285"/>
        <end position="309"/>
    </location>
</feature>
<evidence type="ECO:0000313" key="4">
    <source>
        <dbReference type="Proteomes" id="UP000015100"/>
    </source>
</evidence>
<keyword evidence="4" id="KW-1185">Reference proteome</keyword>
<proteinExistence type="predicted"/>
<feature type="domain" description="DUF6604" evidence="2">
    <location>
        <begin position="13"/>
        <end position="259"/>
    </location>
</feature>
<dbReference type="eggNOG" id="ENOG502RZSK">
    <property type="taxonomic scope" value="Eukaryota"/>
</dbReference>
<dbReference type="OMA" id="HATHAKQ"/>
<dbReference type="PANTHER" id="PTHR38795">
    <property type="entry name" value="DUF6604 DOMAIN-CONTAINING PROTEIN"/>
    <property type="match status" value="1"/>
</dbReference>
<protein>
    <recommendedName>
        <fullName evidence="2">DUF6604 domain-containing protein</fullName>
    </recommendedName>
</protein>
<sequence length="1016" mass="116074">MGTLPESIFDTYKRYKNGTNYIIAWIWQNGHVQESNNHPSKSKGKKPKARATKKAVESQIKLQDLIGLAKAAFNKNIKPPEGFMYILNDVINARSRCAKWYRLQYTSDSHRSHQSHEHFIQILKDIYGIFKLMETIPDAKETKLGNMDKETAETPKLANLYEYLEHEKPLDGKSKCYASDYFATERRPGKPQLTFKQEESILEEQLFALFCYFKDSAKIRKFIGEVWDDYAKGKSSLTAAAMTTNAAFGLLRQANEDLAASFPGMDDHSQVISFFESNGFPIIKHKQNGPNNDEKPKSGPPVHPRGPLEDDPDILALPSMLCVDIWTVVLESRIKLGLSYPPRQSAQDDMHLSFAKEAEIADTLAMEYLIFSQVLQDTVKYQITLGFEKAKESGEVIKFPSWLVIAFDIVHNLGWILWQEGIDQPYRELQTFLGSTIEQFDRTMAFSNTWHELGLPQLESHATHAKQFLDIISSTMLEWVNGDIIGSFKGPPGDEAYTTEKKFLLRHDPVFVGLLMSEFKLLIYVQGLGMAIQDQILTICAHAYNAGRVAGILQQEWQDMEDLIAIHALDNSIFVGDRPIKNKMCANSMYVSTGWSIRSRAKGKSFSQMMEEYSSNKRIGRPAAGITKMIRNTSAYIKAINKRTALPPRMVHSRRNRSNRRHALSEFRCPSNLTALLPDIIGEQIQRYENLKKRGLLTEFQDPALDGDIIAQWHKYGKVDQLQMLEVFYKSIACDDFHFSFNYFSMVERCTTLLRQLLAGGPTNGDYLPSITRFFSRPTLDLMDALTFLGGSIEMWGNNDEPQLLQIVCNAMSPMIKQEGSIERIRNQSLKHKERRHVEYIDIKVLKNLRNTSPDDLSEYDVMVMHLLLDISAKAFTQVMGIRPQEIFYEDFTETMMVVGRTADQWIDKINSNAIVNASMSLREKTLWCICFSLKLNRGSELRLKKKALLMATRPDLFPDAYLEEITKGFPAKTMDDLKEVGHESDDMGVFNLRNLRKILEELEDADLLNPVINRC</sequence>
<dbReference type="STRING" id="1284197.S8CA69"/>